<dbReference type="CDD" id="cd23539">
    <property type="entry name" value="TFP_LU_ECD_CinHb4_like"/>
    <property type="match status" value="1"/>
</dbReference>
<keyword evidence="4 6" id="KW-1015">Disulfide bond</keyword>
<dbReference type="Pfam" id="PF00092">
    <property type="entry name" value="VWA"/>
    <property type="match status" value="1"/>
</dbReference>
<evidence type="ECO:0000313" key="10">
    <source>
        <dbReference type="EMBL" id="CAK8679859.1"/>
    </source>
</evidence>
<comment type="caution">
    <text evidence="5">Lacks conserved residue(s) required for the propagation of feature annotation.</text>
</comment>
<dbReference type="InterPro" id="IPR036465">
    <property type="entry name" value="vWFA_dom_sf"/>
</dbReference>
<keyword evidence="1 5" id="KW-0245">EGF-like domain</keyword>
<dbReference type="PROSITE" id="PS50026">
    <property type="entry name" value="EGF_3"/>
    <property type="match status" value="2"/>
</dbReference>
<dbReference type="InterPro" id="IPR000742">
    <property type="entry name" value="EGF"/>
</dbReference>
<dbReference type="InterPro" id="IPR000436">
    <property type="entry name" value="Sushi_SCR_CCP_dom"/>
</dbReference>
<dbReference type="Proteomes" id="UP001642483">
    <property type="component" value="Unassembled WGS sequence"/>
</dbReference>
<dbReference type="InterPro" id="IPR001881">
    <property type="entry name" value="EGF-like_Ca-bd_dom"/>
</dbReference>
<dbReference type="EMBL" id="CAWYQH010000068">
    <property type="protein sequence ID" value="CAK8679859.1"/>
    <property type="molecule type" value="Genomic_DNA"/>
</dbReference>
<dbReference type="SUPFAM" id="SSF57302">
    <property type="entry name" value="Snake toxin-like"/>
    <property type="match status" value="1"/>
</dbReference>
<dbReference type="PROSITE" id="PS50234">
    <property type="entry name" value="VWFA"/>
    <property type="match status" value="1"/>
</dbReference>
<evidence type="ECO:0000256" key="3">
    <source>
        <dbReference type="ARBA" id="ARBA00022737"/>
    </source>
</evidence>
<dbReference type="Gene3D" id="3.40.50.410">
    <property type="entry name" value="von Willebrand factor, type A domain"/>
    <property type="match status" value="1"/>
</dbReference>
<dbReference type="PROSITE" id="PS01187">
    <property type="entry name" value="EGF_CA"/>
    <property type="match status" value="1"/>
</dbReference>
<feature type="domain" description="Sushi" evidence="9">
    <location>
        <begin position="246"/>
        <end position="308"/>
    </location>
</feature>
<dbReference type="Gene3D" id="2.10.25.10">
    <property type="entry name" value="Laminin"/>
    <property type="match status" value="2"/>
</dbReference>
<feature type="domain" description="EGF-like" evidence="7">
    <location>
        <begin position="415"/>
        <end position="455"/>
    </location>
</feature>
<dbReference type="SMART" id="SM00181">
    <property type="entry name" value="EGF"/>
    <property type="match status" value="4"/>
</dbReference>
<evidence type="ECO:0000256" key="6">
    <source>
        <dbReference type="PROSITE-ProRule" id="PRU00302"/>
    </source>
</evidence>
<dbReference type="Pfam" id="PF00084">
    <property type="entry name" value="Sushi"/>
    <property type="match status" value="10"/>
</dbReference>
<reference evidence="10 11" key="1">
    <citation type="submission" date="2024-02" db="EMBL/GenBank/DDBJ databases">
        <authorList>
            <person name="Daric V."/>
            <person name="Darras S."/>
        </authorList>
    </citation>
    <scope>NUCLEOTIDE SEQUENCE [LARGE SCALE GENOMIC DNA]</scope>
</reference>
<dbReference type="CDD" id="cd00033">
    <property type="entry name" value="CCP"/>
    <property type="match status" value="12"/>
</dbReference>
<dbReference type="Gene3D" id="2.10.70.10">
    <property type="entry name" value="Complement Module, domain 1"/>
    <property type="match status" value="12"/>
</dbReference>
<dbReference type="InterPro" id="IPR049883">
    <property type="entry name" value="NOTCH1_EGF-like"/>
</dbReference>
<evidence type="ECO:0000256" key="4">
    <source>
        <dbReference type="ARBA" id="ARBA00023157"/>
    </source>
</evidence>
<sequence length="1215" mass="132485">MVPGKIWFLTECFNMRSQLKEQRLMLCDLLPKKIMKTLITFVVFVPLLIPTCKGLVCLRCENVASNDECERIGRNETCTGQSDACKTEIRVIDNGRKHITKGCKQRSACINNIRLAFCESQPPNSKCYCCCDGDRCNRGGLSCFPSREGSQGLFSDGTRGNFDRTLPRPLPFSDQILTDDLTFRGGTCLPHLVDPFHGSVRCSDNNFPGSRCVFSCDRDYVLRGEDSLICRKSGLWAGVPPTCAQQTCSNEYTSLVNGLVSCTRANGPRSTCRYSCKPGNRLIGTNQVTCLVNARQVFWSHAKPRCVNIARSARCSIMQVPDNGAVSCTRRHRGGSRCTFSCLPGYRRNGAASTTCLFRSGIASWNNRAATCKDIDECKTNAHKCAETAQCVNTDGNYTCVCEAGFVWNGLSCRDEDECFTLESNCDRNAQCSNTHGSYKCSCDEGYSGDGLICTAILPTCPTFKDMPNALVDCTQGVQVGTTCRVSCGPGFGLIGNDELRCKQDEEGKVVWDFQWPTCERECPEIPPIENGLIECLDGKVLGATCSFNCRRDFDLVGKYEATCIEKDGQVAWDTSPADCQKICSEIGDFPTGTVACTNSNFLGTVCTYDCENGFVLAGQRQIECTASADGIAAWSGAAPMCTKFCPVLNIDNGFVECDDSEKLDSVCRFSCEELYTLNGARATACVDSIFGDAGWSNATPVCEKYCPQIELDNGNWVCTSITPSVDTLCIFSCDDNYQLVGTRVASCQDNDKGMAAWSEDPPLCKKLCPSLSFASGSLTCSGGHVGAVCNFECPPTKVLLGRESAICIENDAGVATWSTSPPICEKHCRRFTLASGKAQCSSEIYTSSTLCEFTCDPGYGLIGSETVICQEQFDGNTRWSAEIPVCIKRCPPLTLPLGSVECDGDTVGSTCNFKCSEVASLIGSSRSTCIENVEGDATWTNLLPVCERNFCPELNPVTNGNWTCTEDALVDSKCTYSCLGKYRVAPLHEPTTTCLVDQTWSEIAPCCSMPCPDNPLMDVLVILDSSSSVGLSSWRIMVNFVQTIVRAHELMEDGTCFAVMRYNSKVDRKSFVPFNYGKRFGKAALLNKIGAMPYDGSGTNTGGALRYALNRVFSSRMGSREDAKEVVIVLTDGKSQDDVAVPAMKLRNKGVLIFALGVQSSRGKLDVDQLESIVGVKNHLFVFREGFASLTEDFAMELSDAVCHDPCYDEPEHH</sequence>
<feature type="domain" description="Sushi" evidence="9">
    <location>
        <begin position="705"/>
        <end position="767"/>
    </location>
</feature>
<evidence type="ECO:0000256" key="5">
    <source>
        <dbReference type="PROSITE-ProRule" id="PRU00076"/>
    </source>
</evidence>
<dbReference type="InterPro" id="IPR024731">
    <property type="entry name" value="NELL2-like_EGF"/>
</dbReference>
<proteinExistence type="predicted"/>
<dbReference type="SUPFAM" id="SSF57196">
    <property type="entry name" value="EGF/Laminin"/>
    <property type="match status" value="2"/>
</dbReference>
<dbReference type="CDD" id="cd01450">
    <property type="entry name" value="vWFA_subfamily_ECM"/>
    <property type="match status" value="1"/>
</dbReference>
<dbReference type="SMART" id="SM00032">
    <property type="entry name" value="CCP"/>
    <property type="match status" value="12"/>
</dbReference>
<feature type="domain" description="Sushi" evidence="9">
    <location>
        <begin position="950"/>
        <end position="1010"/>
    </location>
</feature>
<dbReference type="Pfam" id="PF07645">
    <property type="entry name" value="EGF_CA"/>
    <property type="match status" value="1"/>
</dbReference>
<dbReference type="InterPro" id="IPR045860">
    <property type="entry name" value="Snake_toxin-like_sf"/>
</dbReference>
<dbReference type="PROSITE" id="PS00010">
    <property type="entry name" value="ASX_HYDROXYL"/>
    <property type="match status" value="2"/>
</dbReference>
<evidence type="ECO:0000256" key="1">
    <source>
        <dbReference type="ARBA" id="ARBA00022536"/>
    </source>
</evidence>
<feature type="disulfide bond" evidence="6">
    <location>
        <begin position="216"/>
        <end position="243"/>
    </location>
</feature>
<keyword evidence="11" id="KW-1185">Reference proteome</keyword>
<evidence type="ECO:0000259" key="8">
    <source>
        <dbReference type="PROSITE" id="PS50234"/>
    </source>
</evidence>
<dbReference type="SUPFAM" id="SSF57535">
    <property type="entry name" value="Complement control module/SCR domain"/>
    <property type="match status" value="12"/>
</dbReference>
<dbReference type="SMART" id="SM00179">
    <property type="entry name" value="EGF_CA"/>
    <property type="match status" value="2"/>
</dbReference>
<dbReference type="InterPro" id="IPR035976">
    <property type="entry name" value="Sushi/SCR/CCP_sf"/>
</dbReference>
<dbReference type="PANTHER" id="PTHR45656">
    <property type="entry name" value="PROTEIN CBR-CLEC-78"/>
    <property type="match status" value="1"/>
</dbReference>
<dbReference type="SUPFAM" id="SSF53300">
    <property type="entry name" value="vWA-like"/>
    <property type="match status" value="1"/>
</dbReference>
<dbReference type="InterPro" id="IPR051277">
    <property type="entry name" value="SEZ6_CSMD_C4BPB_Regulators"/>
</dbReference>
<dbReference type="InterPro" id="IPR002035">
    <property type="entry name" value="VWF_A"/>
</dbReference>
<evidence type="ECO:0000259" key="7">
    <source>
        <dbReference type="PROSITE" id="PS50026"/>
    </source>
</evidence>
<feature type="domain" description="Sushi" evidence="9">
    <location>
        <begin position="827"/>
        <end position="889"/>
    </location>
</feature>
<feature type="domain" description="VWFA" evidence="8">
    <location>
        <begin position="1019"/>
        <end position="1203"/>
    </location>
</feature>
<dbReference type="PROSITE" id="PS50923">
    <property type="entry name" value="SUSHI"/>
    <property type="match status" value="8"/>
</dbReference>
<dbReference type="PROSITE" id="PS01186">
    <property type="entry name" value="EGF_2"/>
    <property type="match status" value="2"/>
</dbReference>
<keyword evidence="6" id="KW-0768">Sushi</keyword>
<evidence type="ECO:0000259" key="9">
    <source>
        <dbReference type="PROSITE" id="PS50923"/>
    </source>
</evidence>
<dbReference type="CDD" id="cd00054">
    <property type="entry name" value="EGF_CA"/>
    <property type="match status" value="2"/>
</dbReference>
<evidence type="ECO:0000256" key="2">
    <source>
        <dbReference type="ARBA" id="ARBA00022729"/>
    </source>
</evidence>
<accession>A0ABP0FJN5</accession>
<name>A0ABP0FJN5_CLALP</name>
<gene>
    <name evidence="10" type="ORF">CVLEPA_LOCUS10106</name>
</gene>
<feature type="disulfide bond" evidence="6">
    <location>
        <begin position="952"/>
        <end position="995"/>
    </location>
</feature>
<comment type="caution">
    <text evidence="10">The sequence shown here is derived from an EMBL/GenBank/DDBJ whole genome shotgun (WGS) entry which is preliminary data.</text>
</comment>
<dbReference type="SMART" id="SM00327">
    <property type="entry name" value="VWA"/>
    <property type="match status" value="1"/>
</dbReference>
<dbReference type="PANTHER" id="PTHR45656:SF4">
    <property type="entry name" value="PROTEIN CBR-CLEC-78"/>
    <property type="match status" value="1"/>
</dbReference>
<feature type="domain" description="Sushi" evidence="9">
    <location>
        <begin position="313"/>
        <end position="374"/>
    </location>
</feature>
<dbReference type="InterPro" id="IPR018097">
    <property type="entry name" value="EGF_Ca-bd_CS"/>
</dbReference>
<protein>
    <submittedName>
        <fullName evidence="10">Uncharacterized protein</fullName>
    </submittedName>
</protein>
<keyword evidence="3" id="KW-0677">Repeat</keyword>
<feature type="domain" description="Sushi" evidence="9">
    <location>
        <begin position="186"/>
        <end position="245"/>
    </location>
</feature>
<feature type="domain" description="Sushi" evidence="9">
    <location>
        <begin position="582"/>
        <end position="644"/>
    </location>
</feature>
<evidence type="ECO:0000313" key="11">
    <source>
        <dbReference type="Proteomes" id="UP001642483"/>
    </source>
</evidence>
<dbReference type="Pfam" id="PF12947">
    <property type="entry name" value="EGF_3"/>
    <property type="match status" value="1"/>
</dbReference>
<organism evidence="10 11">
    <name type="scientific">Clavelina lepadiformis</name>
    <name type="common">Light-bulb sea squirt</name>
    <name type="synonym">Ascidia lepadiformis</name>
    <dbReference type="NCBI Taxonomy" id="159417"/>
    <lineage>
        <taxon>Eukaryota</taxon>
        <taxon>Metazoa</taxon>
        <taxon>Chordata</taxon>
        <taxon>Tunicata</taxon>
        <taxon>Ascidiacea</taxon>
        <taxon>Aplousobranchia</taxon>
        <taxon>Clavelinidae</taxon>
        <taxon>Clavelina</taxon>
    </lineage>
</organism>
<feature type="domain" description="EGF-like" evidence="7">
    <location>
        <begin position="374"/>
        <end position="414"/>
    </location>
</feature>
<dbReference type="InterPro" id="IPR000152">
    <property type="entry name" value="EGF-type_Asp/Asn_hydroxyl_site"/>
</dbReference>
<keyword evidence="2" id="KW-0732">Signal</keyword>
<feature type="domain" description="Sushi" evidence="9">
    <location>
        <begin position="459"/>
        <end position="521"/>
    </location>
</feature>